<keyword evidence="9" id="KW-0408">Iron</keyword>
<evidence type="ECO:0000313" key="14">
    <source>
        <dbReference type="EMBL" id="KUK76519.1"/>
    </source>
</evidence>
<protein>
    <recommendedName>
        <fullName evidence="10">Thiamine pyrimidine synthase</fullName>
    </recommendedName>
</protein>
<evidence type="ECO:0000256" key="6">
    <source>
        <dbReference type="ARBA" id="ARBA00022723"/>
    </source>
</evidence>
<dbReference type="SUPFAM" id="SSF53850">
    <property type="entry name" value="Periplasmic binding protein-like II"/>
    <property type="match status" value="1"/>
</dbReference>
<keyword evidence="6" id="KW-0479">Metal-binding</keyword>
<evidence type="ECO:0000313" key="15">
    <source>
        <dbReference type="Proteomes" id="UP000053904"/>
    </source>
</evidence>
<comment type="caution">
    <text evidence="14">The sequence shown here is derived from an EMBL/GenBank/DDBJ whole genome shotgun (WGS) entry which is preliminary data.</text>
</comment>
<dbReference type="Pfam" id="PF09084">
    <property type="entry name" value="NMT1"/>
    <property type="match status" value="1"/>
</dbReference>
<comment type="catalytic activity">
    <reaction evidence="11">
        <text>N(6)-(pyridoxal phosphate)-L-lysyl-[4-amino-5-hydroxymethyl-2-methylpyrimidine phosphate synthase] + L-histidyl-[4-amino-5-hydroxymethyl-2-methylpyrimidine phosphate synthase] + 2 Fe(3+) + 4 H2O = L-lysyl-[4-amino-5-hydroxymethyl-2-methylpyrimidine phosphate synthase] + (2S)-2-amino-5-hydroxy-4-oxopentanoyl-[4-amino-5-hydroxymethyl-2-methylpyrimidine phosphate synthase] + 4-amino-2-methyl-5-(phosphooxymethyl)pyrimidine + 3-oxopropanoate + 2 Fe(2+) + 2 H(+)</text>
        <dbReference type="Rhea" id="RHEA:65756"/>
        <dbReference type="Rhea" id="RHEA-COMP:16892"/>
        <dbReference type="Rhea" id="RHEA-COMP:16893"/>
        <dbReference type="Rhea" id="RHEA-COMP:16894"/>
        <dbReference type="Rhea" id="RHEA-COMP:16895"/>
        <dbReference type="ChEBI" id="CHEBI:15377"/>
        <dbReference type="ChEBI" id="CHEBI:15378"/>
        <dbReference type="ChEBI" id="CHEBI:29033"/>
        <dbReference type="ChEBI" id="CHEBI:29034"/>
        <dbReference type="ChEBI" id="CHEBI:29969"/>
        <dbReference type="ChEBI" id="CHEBI:29979"/>
        <dbReference type="ChEBI" id="CHEBI:33190"/>
        <dbReference type="ChEBI" id="CHEBI:58354"/>
        <dbReference type="ChEBI" id="CHEBI:143915"/>
        <dbReference type="ChEBI" id="CHEBI:157692"/>
    </reaction>
    <physiologicalReaction direction="left-to-right" evidence="11">
        <dbReference type="Rhea" id="RHEA:65757"/>
    </physiologicalReaction>
</comment>
<dbReference type="InterPro" id="IPR015168">
    <property type="entry name" value="SsuA/THI5"/>
</dbReference>
<evidence type="ECO:0000256" key="8">
    <source>
        <dbReference type="ARBA" id="ARBA00022977"/>
    </source>
</evidence>
<accession>A0A101HGM3</accession>
<comment type="pathway">
    <text evidence="2">Cofactor biosynthesis; thiamine diphosphate biosynthesis.</text>
</comment>
<comment type="subunit">
    <text evidence="4">Homodimer.</text>
</comment>
<dbReference type="PANTHER" id="PTHR31528:SF1">
    <property type="entry name" value="4-AMINO-5-HYDROXYMETHYL-2-METHYLPYRIMIDINE PHOSPHATE SYNTHASE THI11-RELATED"/>
    <property type="match status" value="1"/>
</dbReference>
<keyword evidence="12" id="KW-1133">Transmembrane helix</keyword>
<dbReference type="AlphaFoldDB" id="A0A101HGM3"/>
<evidence type="ECO:0000256" key="2">
    <source>
        <dbReference type="ARBA" id="ARBA00004948"/>
    </source>
</evidence>
<feature type="transmembrane region" description="Helical" evidence="12">
    <location>
        <begin position="12"/>
        <end position="30"/>
    </location>
</feature>
<dbReference type="Gene3D" id="3.40.190.10">
    <property type="entry name" value="Periplasmic binding protein-like II"/>
    <property type="match status" value="2"/>
</dbReference>
<dbReference type="InterPro" id="IPR027939">
    <property type="entry name" value="NMT1/THI5"/>
</dbReference>
<dbReference type="GO" id="GO:0009228">
    <property type="term" value="P:thiamine biosynthetic process"/>
    <property type="evidence" value="ECO:0007669"/>
    <property type="project" value="UniProtKB-KW"/>
</dbReference>
<keyword evidence="7" id="KW-0663">Pyridoxal phosphate</keyword>
<dbReference type="GO" id="GO:0046872">
    <property type="term" value="F:metal ion binding"/>
    <property type="evidence" value="ECO:0007669"/>
    <property type="project" value="UniProtKB-KW"/>
</dbReference>
<keyword evidence="8" id="KW-0784">Thiamine biosynthesis</keyword>
<dbReference type="Proteomes" id="UP000053904">
    <property type="component" value="Unassembled WGS sequence"/>
</dbReference>
<keyword evidence="12" id="KW-0472">Membrane</keyword>
<evidence type="ECO:0000256" key="7">
    <source>
        <dbReference type="ARBA" id="ARBA00022898"/>
    </source>
</evidence>
<evidence type="ECO:0000256" key="1">
    <source>
        <dbReference type="ARBA" id="ARBA00003469"/>
    </source>
</evidence>
<comment type="function">
    <text evidence="1">Responsible for the formation of the pyrimidine heterocycle in the thiamine biosynthesis pathway. Catalyzes the formation of hydroxymethylpyrimidine phosphate (HMP-P) from histidine and pyridoxal phosphate (PLP). The protein uses PLP and the active site histidine to form HMP-P, generating an inactive enzyme. The enzyme can only undergo a single turnover, which suggests it is a suicide enzyme.</text>
</comment>
<evidence type="ECO:0000256" key="10">
    <source>
        <dbReference type="ARBA" id="ARBA00033171"/>
    </source>
</evidence>
<evidence type="ECO:0000256" key="5">
    <source>
        <dbReference type="ARBA" id="ARBA00022679"/>
    </source>
</evidence>
<feature type="domain" description="SsuA/THI5-like" evidence="13">
    <location>
        <begin position="57"/>
        <end position="270"/>
    </location>
</feature>
<dbReference type="GO" id="GO:0016740">
    <property type="term" value="F:transferase activity"/>
    <property type="evidence" value="ECO:0007669"/>
    <property type="project" value="UniProtKB-KW"/>
</dbReference>
<sequence length="351" mass="39575">MEEEQKKSSQPLIAVVFFGLLLLVGGYFMFTQVINKPEAEDEQLDSLTLQLKWIEQAQFMGFLVADELGYYEEEGIDMEILPGGVGINPVDVLVAGDADVAVAWTGNVLPAISQGEDLVSIGQGMQRSGMRLMALKESGIKSPADIAGKRIGTWPGGNELEPYAFIEMQGLDKDRDVELVSQNFDMNQLLNGEIDLASAMIYNEYWLPIEAEYSEDDFVVFDMEEEGAGMLQDAIFVQREYLENNEDLLVRFMRATIKGWEYAIANPEEAVDLMGLDFTQNDVTAKDHQIRMAKETAKLYNSDDAQTKGLFYINRDKLQQTVDIATQYIDEVEGIEMEKIYTLDIWEKSNE</sequence>
<dbReference type="PANTHER" id="PTHR31528">
    <property type="entry name" value="4-AMINO-5-HYDROXYMETHYL-2-METHYLPYRIMIDINE PHOSPHATE SYNTHASE THI11-RELATED"/>
    <property type="match status" value="1"/>
</dbReference>
<evidence type="ECO:0000256" key="12">
    <source>
        <dbReference type="SAM" id="Phobius"/>
    </source>
</evidence>
<keyword evidence="5" id="KW-0808">Transferase</keyword>
<name>A0A101HGM3_9BACT</name>
<comment type="similarity">
    <text evidence="3">Belongs to the NMT1/THI5 family.</text>
</comment>
<organism evidence="14 15">
    <name type="scientific">candidate division WS6 bacterium 34_10</name>
    <dbReference type="NCBI Taxonomy" id="1641389"/>
    <lineage>
        <taxon>Bacteria</taxon>
        <taxon>Candidatus Dojkabacteria</taxon>
    </lineage>
</organism>
<evidence type="ECO:0000259" key="13">
    <source>
        <dbReference type="Pfam" id="PF09084"/>
    </source>
</evidence>
<keyword evidence="12" id="KW-0812">Transmembrane</keyword>
<dbReference type="EMBL" id="LGGO01000140">
    <property type="protein sequence ID" value="KUK76519.1"/>
    <property type="molecule type" value="Genomic_DNA"/>
</dbReference>
<evidence type="ECO:0000256" key="9">
    <source>
        <dbReference type="ARBA" id="ARBA00023004"/>
    </source>
</evidence>
<evidence type="ECO:0000256" key="4">
    <source>
        <dbReference type="ARBA" id="ARBA00011738"/>
    </source>
</evidence>
<gene>
    <name evidence="14" type="ORF">XD93_0869</name>
</gene>
<proteinExistence type="inferred from homology"/>
<evidence type="ECO:0000256" key="3">
    <source>
        <dbReference type="ARBA" id="ARBA00009406"/>
    </source>
</evidence>
<evidence type="ECO:0000256" key="11">
    <source>
        <dbReference type="ARBA" id="ARBA00048179"/>
    </source>
</evidence>
<reference evidence="15" key="1">
    <citation type="journal article" date="2015" name="MBio">
        <title>Genome-Resolved Metagenomic Analysis Reveals Roles for Candidate Phyla and Other Microbial Community Members in Biogeochemical Transformations in Oil Reservoirs.</title>
        <authorList>
            <person name="Hu P."/>
            <person name="Tom L."/>
            <person name="Singh A."/>
            <person name="Thomas B.C."/>
            <person name="Baker B.J."/>
            <person name="Piceno Y.M."/>
            <person name="Andersen G.L."/>
            <person name="Banfield J.F."/>
        </authorList>
    </citation>
    <scope>NUCLEOTIDE SEQUENCE [LARGE SCALE GENOMIC DNA]</scope>
</reference>